<evidence type="ECO:0000256" key="1">
    <source>
        <dbReference type="ARBA" id="ARBA00009437"/>
    </source>
</evidence>
<dbReference type="PANTHER" id="PTHR30537:SF31">
    <property type="entry name" value="TRANSCRIPTIONAL REGULATOR, LYSR FAMILY"/>
    <property type="match status" value="1"/>
</dbReference>
<keyword evidence="4" id="KW-0804">Transcription</keyword>
<evidence type="ECO:0000313" key="7">
    <source>
        <dbReference type="Proteomes" id="UP000254848"/>
    </source>
</evidence>
<dbReference type="EMBL" id="QRAP01000007">
    <property type="protein sequence ID" value="RDK89512.1"/>
    <property type="molecule type" value="Genomic_DNA"/>
</dbReference>
<dbReference type="FunFam" id="1.10.10.10:FF:000001">
    <property type="entry name" value="LysR family transcriptional regulator"/>
    <property type="match status" value="1"/>
</dbReference>
<dbReference type="InterPro" id="IPR036388">
    <property type="entry name" value="WH-like_DNA-bd_sf"/>
</dbReference>
<gene>
    <name evidence="6" type="ORF">C8D90_107164</name>
</gene>
<dbReference type="Pfam" id="PF00126">
    <property type="entry name" value="HTH_1"/>
    <property type="match status" value="1"/>
</dbReference>
<dbReference type="InterPro" id="IPR058163">
    <property type="entry name" value="LysR-type_TF_proteobact-type"/>
</dbReference>
<dbReference type="PANTHER" id="PTHR30537">
    <property type="entry name" value="HTH-TYPE TRANSCRIPTIONAL REGULATOR"/>
    <property type="match status" value="1"/>
</dbReference>
<keyword evidence="7" id="KW-1185">Reference proteome</keyword>
<keyword evidence="3 6" id="KW-0238">DNA-binding</keyword>
<dbReference type="AlphaFoldDB" id="A0A370QME5"/>
<dbReference type="Gene3D" id="3.40.190.290">
    <property type="match status" value="1"/>
</dbReference>
<dbReference type="PROSITE" id="PS50931">
    <property type="entry name" value="HTH_LYSR"/>
    <property type="match status" value="1"/>
</dbReference>
<evidence type="ECO:0000313" key="6">
    <source>
        <dbReference type="EMBL" id="RDK89512.1"/>
    </source>
</evidence>
<reference evidence="6 7" key="1">
    <citation type="submission" date="2018-07" db="EMBL/GenBank/DDBJ databases">
        <title>Genomic Encyclopedia of Type Strains, Phase IV (KMG-IV): sequencing the most valuable type-strain genomes for metagenomic binning, comparative biology and taxonomic classification.</title>
        <authorList>
            <person name="Goeker M."/>
        </authorList>
    </citation>
    <scope>NUCLEOTIDE SEQUENCE [LARGE SCALE GENOMIC DNA]</scope>
    <source>
        <strain evidence="6 7">DSM 103736</strain>
    </source>
</reference>
<dbReference type="InterPro" id="IPR036390">
    <property type="entry name" value="WH_DNA-bd_sf"/>
</dbReference>
<dbReference type="PRINTS" id="PR00039">
    <property type="entry name" value="HTHLYSR"/>
</dbReference>
<protein>
    <submittedName>
        <fullName evidence="6">DNA-binding transcriptional LysR family regulator</fullName>
    </submittedName>
</protein>
<organism evidence="6 7">
    <name type="scientific">Enterobacillus tribolii</name>
    <dbReference type="NCBI Taxonomy" id="1487935"/>
    <lineage>
        <taxon>Bacteria</taxon>
        <taxon>Pseudomonadati</taxon>
        <taxon>Pseudomonadota</taxon>
        <taxon>Gammaproteobacteria</taxon>
        <taxon>Enterobacterales</taxon>
        <taxon>Hafniaceae</taxon>
        <taxon>Enterobacillus</taxon>
    </lineage>
</organism>
<dbReference type="GO" id="GO:0006351">
    <property type="term" value="P:DNA-templated transcription"/>
    <property type="evidence" value="ECO:0007669"/>
    <property type="project" value="TreeGrafter"/>
</dbReference>
<dbReference type="InterPro" id="IPR000847">
    <property type="entry name" value="LysR_HTH_N"/>
</dbReference>
<dbReference type="Pfam" id="PF03466">
    <property type="entry name" value="LysR_substrate"/>
    <property type="match status" value="1"/>
</dbReference>
<evidence type="ECO:0000256" key="4">
    <source>
        <dbReference type="ARBA" id="ARBA00023163"/>
    </source>
</evidence>
<comment type="caution">
    <text evidence="6">The sequence shown here is derived from an EMBL/GenBank/DDBJ whole genome shotgun (WGS) entry which is preliminary data.</text>
</comment>
<dbReference type="InterPro" id="IPR005119">
    <property type="entry name" value="LysR_subst-bd"/>
</dbReference>
<proteinExistence type="inferred from homology"/>
<dbReference type="GO" id="GO:0003700">
    <property type="term" value="F:DNA-binding transcription factor activity"/>
    <property type="evidence" value="ECO:0007669"/>
    <property type="project" value="InterPro"/>
</dbReference>
<dbReference type="Gene3D" id="1.10.10.10">
    <property type="entry name" value="Winged helix-like DNA-binding domain superfamily/Winged helix DNA-binding domain"/>
    <property type="match status" value="1"/>
</dbReference>
<comment type="similarity">
    <text evidence="1">Belongs to the LysR transcriptional regulatory family.</text>
</comment>
<evidence type="ECO:0000256" key="3">
    <source>
        <dbReference type="ARBA" id="ARBA00023125"/>
    </source>
</evidence>
<sequence>MKYDLNDMLYFVYSVDYQGYTAAAQVLGVSKSLLSRRIAALEESLGVRLVQRSTRRFTVTELGQQFAEQCRLAIQQGQAAIDLVNNALAHPRGRLRISAPVMMAEELLSPLVSEFLKQYPDVVIEVLAVSREVDLINEGVDIAFRPSALLLPDSGLHARQLSLEKHIMVCSPGLQAHYAPLRDLQQLSHCPALLRRGEDARRQWRLVNAQKEKFILPLTARLITNSMRSLMYAAMAGVGVGFLPSKICMPYIEKGDLCHLFPEWSSEPYALYAVYESRRGQTLLFKTFLGYINQALDNLKAPFPPIMSLKPPPETGSNTCHS</sequence>
<feature type="domain" description="HTH lysR-type" evidence="5">
    <location>
        <begin position="1"/>
        <end position="60"/>
    </location>
</feature>
<keyword evidence="2" id="KW-0805">Transcription regulation</keyword>
<dbReference type="SUPFAM" id="SSF53850">
    <property type="entry name" value="Periplasmic binding protein-like II"/>
    <property type="match status" value="1"/>
</dbReference>
<dbReference type="CDD" id="cd08422">
    <property type="entry name" value="PBP2_CrgA_like"/>
    <property type="match status" value="1"/>
</dbReference>
<evidence type="ECO:0000259" key="5">
    <source>
        <dbReference type="PROSITE" id="PS50931"/>
    </source>
</evidence>
<dbReference type="Proteomes" id="UP000254848">
    <property type="component" value="Unassembled WGS sequence"/>
</dbReference>
<evidence type="ECO:0000256" key="2">
    <source>
        <dbReference type="ARBA" id="ARBA00023015"/>
    </source>
</evidence>
<dbReference type="RefSeq" id="WP_115459384.1">
    <property type="nucleotide sequence ID" value="NZ_QRAP01000007.1"/>
</dbReference>
<dbReference type="SUPFAM" id="SSF46785">
    <property type="entry name" value="Winged helix' DNA-binding domain"/>
    <property type="match status" value="1"/>
</dbReference>
<dbReference type="OrthoDB" id="5671700at2"/>
<dbReference type="GO" id="GO:0043565">
    <property type="term" value="F:sequence-specific DNA binding"/>
    <property type="evidence" value="ECO:0007669"/>
    <property type="project" value="TreeGrafter"/>
</dbReference>
<accession>A0A370QME5</accession>
<name>A0A370QME5_9GAMM</name>